<evidence type="ECO:0000313" key="1">
    <source>
        <dbReference type="EMBL" id="KAI5681630.1"/>
    </source>
</evidence>
<keyword evidence="2" id="KW-1185">Reference proteome</keyword>
<name>A0ACC0C9R6_CATRO</name>
<dbReference type="EMBL" id="CM044701">
    <property type="protein sequence ID" value="KAI5681630.1"/>
    <property type="molecule type" value="Genomic_DNA"/>
</dbReference>
<proteinExistence type="predicted"/>
<gene>
    <name evidence="1" type="ORF">M9H77_02858</name>
</gene>
<reference evidence="2" key="1">
    <citation type="journal article" date="2023" name="Nat. Plants">
        <title>Single-cell RNA sequencing provides a high-resolution roadmap for understanding the multicellular compartmentation of specialized metabolism.</title>
        <authorList>
            <person name="Sun S."/>
            <person name="Shen X."/>
            <person name="Li Y."/>
            <person name="Li Y."/>
            <person name="Wang S."/>
            <person name="Li R."/>
            <person name="Zhang H."/>
            <person name="Shen G."/>
            <person name="Guo B."/>
            <person name="Wei J."/>
            <person name="Xu J."/>
            <person name="St-Pierre B."/>
            <person name="Chen S."/>
            <person name="Sun C."/>
        </authorList>
    </citation>
    <scope>NUCLEOTIDE SEQUENCE [LARGE SCALE GENOMIC DNA]</scope>
</reference>
<comment type="caution">
    <text evidence="1">The sequence shown here is derived from an EMBL/GenBank/DDBJ whole genome shotgun (WGS) entry which is preliminary data.</text>
</comment>
<protein>
    <submittedName>
        <fullName evidence="1">Uncharacterized protein</fullName>
    </submittedName>
</protein>
<sequence>MHGLQKLRASKVNLNKYFRFTSIYSFFMEEDCSWMYRRTMPGVMGISSEFQLEAATFYSYYFEPHVSTKARDPLRNDEGDQPEVRESGLSICNGQRRAYGKTTTRYLDDKKYKAATNYILLNCDEVEPDIHTRISEEFSMWFREEVRYPRRLSQEVVLFKCDWFDSHLNRGLKIHDKYKLTSRIDVEVQDIGTLVEELGKLESVDIRRRNSIVDEDENNEDEEEVEWESDKEEEEEEFRSDKKRRAHQEPSTPPAEASIPPGTFASLTATSTLLATLTPFPHVP</sequence>
<evidence type="ECO:0000313" key="2">
    <source>
        <dbReference type="Proteomes" id="UP001060085"/>
    </source>
</evidence>
<accession>A0ACC0C9R6</accession>
<organism evidence="1 2">
    <name type="scientific">Catharanthus roseus</name>
    <name type="common">Madagascar periwinkle</name>
    <name type="synonym">Vinca rosea</name>
    <dbReference type="NCBI Taxonomy" id="4058"/>
    <lineage>
        <taxon>Eukaryota</taxon>
        <taxon>Viridiplantae</taxon>
        <taxon>Streptophyta</taxon>
        <taxon>Embryophyta</taxon>
        <taxon>Tracheophyta</taxon>
        <taxon>Spermatophyta</taxon>
        <taxon>Magnoliopsida</taxon>
        <taxon>eudicotyledons</taxon>
        <taxon>Gunneridae</taxon>
        <taxon>Pentapetalae</taxon>
        <taxon>asterids</taxon>
        <taxon>lamiids</taxon>
        <taxon>Gentianales</taxon>
        <taxon>Apocynaceae</taxon>
        <taxon>Rauvolfioideae</taxon>
        <taxon>Vinceae</taxon>
        <taxon>Catharanthinae</taxon>
        <taxon>Catharanthus</taxon>
    </lineage>
</organism>
<dbReference type="Proteomes" id="UP001060085">
    <property type="component" value="Linkage Group LG01"/>
</dbReference>